<evidence type="ECO:0000256" key="1">
    <source>
        <dbReference type="SAM" id="MobiDB-lite"/>
    </source>
</evidence>
<feature type="region of interest" description="Disordered" evidence="1">
    <location>
        <begin position="136"/>
        <end position="182"/>
    </location>
</feature>
<sequence>MEALKEIQKYIIIPSSSTYPPEIKWDENNTRILIKLYSRYKTKVGTIKIKTMKHMWDIIAEELQKMLGVIVTPNNCENRWKVLDRNYKTFVNNQTATGRGKKYFEYYEDMEKLFCMKKTVNPDILLSSETIHIPNDLEQNEPVREENKENLSKSYHSSTKLLEKKTKNTKRKLSVMENIRQD</sequence>
<name>A0AAV8YSL1_9CUCU</name>
<proteinExistence type="predicted"/>
<evidence type="ECO:0000313" key="3">
    <source>
        <dbReference type="EMBL" id="KAJ8953817.1"/>
    </source>
</evidence>
<dbReference type="Gene3D" id="1.10.10.60">
    <property type="entry name" value="Homeodomain-like"/>
    <property type="match status" value="1"/>
</dbReference>
<accession>A0AAV8YSL1</accession>
<dbReference type="InterPro" id="IPR001005">
    <property type="entry name" value="SANT/Myb"/>
</dbReference>
<protein>
    <recommendedName>
        <fullName evidence="2">Myb-like domain-containing protein</fullName>
    </recommendedName>
</protein>
<dbReference type="InterPro" id="IPR044822">
    <property type="entry name" value="Myb_DNA-bind_4"/>
</dbReference>
<dbReference type="PROSITE" id="PS50090">
    <property type="entry name" value="MYB_LIKE"/>
    <property type="match status" value="1"/>
</dbReference>
<dbReference type="Pfam" id="PF13837">
    <property type="entry name" value="Myb_DNA-bind_4"/>
    <property type="match status" value="1"/>
</dbReference>
<dbReference type="AlphaFoldDB" id="A0AAV8YSL1"/>
<keyword evidence="4" id="KW-1185">Reference proteome</keyword>
<evidence type="ECO:0000313" key="4">
    <source>
        <dbReference type="Proteomes" id="UP001162162"/>
    </source>
</evidence>
<organism evidence="3 4">
    <name type="scientific">Aromia moschata</name>
    <dbReference type="NCBI Taxonomy" id="1265417"/>
    <lineage>
        <taxon>Eukaryota</taxon>
        <taxon>Metazoa</taxon>
        <taxon>Ecdysozoa</taxon>
        <taxon>Arthropoda</taxon>
        <taxon>Hexapoda</taxon>
        <taxon>Insecta</taxon>
        <taxon>Pterygota</taxon>
        <taxon>Neoptera</taxon>
        <taxon>Endopterygota</taxon>
        <taxon>Coleoptera</taxon>
        <taxon>Polyphaga</taxon>
        <taxon>Cucujiformia</taxon>
        <taxon>Chrysomeloidea</taxon>
        <taxon>Cerambycidae</taxon>
        <taxon>Cerambycinae</taxon>
        <taxon>Callichromatini</taxon>
        <taxon>Aromia</taxon>
    </lineage>
</organism>
<dbReference type="EMBL" id="JAPWTK010000053">
    <property type="protein sequence ID" value="KAJ8953817.1"/>
    <property type="molecule type" value="Genomic_DNA"/>
</dbReference>
<feature type="compositionally biased region" description="Basic and acidic residues" evidence="1">
    <location>
        <begin position="141"/>
        <end position="151"/>
    </location>
</feature>
<dbReference type="Proteomes" id="UP001162162">
    <property type="component" value="Unassembled WGS sequence"/>
</dbReference>
<comment type="caution">
    <text evidence="3">The sequence shown here is derived from an EMBL/GenBank/DDBJ whole genome shotgun (WGS) entry which is preliminary data.</text>
</comment>
<reference evidence="3" key="1">
    <citation type="journal article" date="2023" name="Insect Mol. Biol.">
        <title>Genome sequencing provides insights into the evolution of gene families encoding plant cell wall-degrading enzymes in longhorned beetles.</title>
        <authorList>
            <person name="Shin N.R."/>
            <person name="Okamura Y."/>
            <person name="Kirsch R."/>
            <person name="Pauchet Y."/>
        </authorList>
    </citation>
    <scope>NUCLEOTIDE SEQUENCE</scope>
    <source>
        <strain evidence="3">AMC_N1</strain>
    </source>
</reference>
<feature type="domain" description="Myb-like" evidence="2">
    <location>
        <begin position="24"/>
        <end position="84"/>
    </location>
</feature>
<gene>
    <name evidence="3" type="ORF">NQ318_006665</name>
</gene>
<evidence type="ECO:0000259" key="2">
    <source>
        <dbReference type="PROSITE" id="PS50090"/>
    </source>
</evidence>